<keyword evidence="2" id="KW-1185">Reference proteome</keyword>
<comment type="caution">
    <text evidence="1">The sequence shown here is derived from an EMBL/GenBank/DDBJ whole genome shotgun (WGS) entry which is preliminary data.</text>
</comment>
<accession>A0AAV6XE34</accession>
<dbReference type="PANTHER" id="PTHR46250:SF17">
    <property type="entry name" value="MYB_SANT-LIKE DOMAIN-CONTAINING PROTEIN"/>
    <property type="match status" value="1"/>
</dbReference>
<gene>
    <name evidence="1" type="ORF">BUALT_Bualt06G0039800</name>
</gene>
<proteinExistence type="predicted"/>
<sequence>MLVDEQVAMTVHILAHRQKLQGELLKTPEVVPDNSTDERWKWFKEGSTADGRVLRDAISRRNGLVVPRGSYYLVNNGYTNGEGFLTPFRGQRYHLNDWSVGHQPIAAEEFFNMKHSFARNVIERIMDILTQDTRGRGKYKRKWKYEEDAKLVDAFLDMVNLGTYKAENGFKPGYLNYVEEKMHISLPNSGLKAKPHIESRIKTLKKDFNIESRKKYTPF</sequence>
<name>A0AAV6XE34_9LAMI</name>
<evidence type="ECO:0000313" key="1">
    <source>
        <dbReference type="EMBL" id="KAG8380668.1"/>
    </source>
</evidence>
<dbReference type="AlphaFoldDB" id="A0AAV6XE34"/>
<reference evidence="1" key="1">
    <citation type="submission" date="2019-10" db="EMBL/GenBank/DDBJ databases">
        <authorList>
            <person name="Zhang R."/>
            <person name="Pan Y."/>
            <person name="Wang J."/>
            <person name="Ma R."/>
            <person name="Yu S."/>
        </authorList>
    </citation>
    <scope>NUCLEOTIDE SEQUENCE</scope>
    <source>
        <strain evidence="1">LA-IB0</strain>
        <tissue evidence="1">Leaf</tissue>
    </source>
</reference>
<evidence type="ECO:0000313" key="2">
    <source>
        <dbReference type="Proteomes" id="UP000826271"/>
    </source>
</evidence>
<evidence type="ECO:0008006" key="3">
    <source>
        <dbReference type="Google" id="ProtNLM"/>
    </source>
</evidence>
<dbReference type="PANTHER" id="PTHR46250">
    <property type="entry name" value="MYB/SANT-LIKE DNA-BINDING DOMAIN PROTEIN-RELATED"/>
    <property type="match status" value="1"/>
</dbReference>
<protein>
    <recommendedName>
        <fullName evidence="3">DDE Tnp4 domain-containing protein</fullName>
    </recommendedName>
</protein>
<organism evidence="1 2">
    <name type="scientific">Buddleja alternifolia</name>
    <dbReference type="NCBI Taxonomy" id="168488"/>
    <lineage>
        <taxon>Eukaryota</taxon>
        <taxon>Viridiplantae</taxon>
        <taxon>Streptophyta</taxon>
        <taxon>Embryophyta</taxon>
        <taxon>Tracheophyta</taxon>
        <taxon>Spermatophyta</taxon>
        <taxon>Magnoliopsida</taxon>
        <taxon>eudicotyledons</taxon>
        <taxon>Gunneridae</taxon>
        <taxon>Pentapetalae</taxon>
        <taxon>asterids</taxon>
        <taxon>lamiids</taxon>
        <taxon>Lamiales</taxon>
        <taxon>Scrophulariaceae</taxon>
        <taxon>Buddlejeae</taxon>
        <taxon>Buddleja</taxon>
    </lineage>
</organism>
<dbReference type="Proteomes" id="UP000826271">
    <property type="component" value="Unassembled WGS sequence"/>
</dbReference>
<dbReference type="EMBL" id="WHWC01000006">
    <property type="protein sequence ID" value="KAG8380668.1"/>
    <property type="molecule type" value="Genomic_DNA"/>
</dbReference>